<evidence type="ECO:0000313" key="1">
    <source>
        <dbReference type="EMBL" id="KAL1617081.1"/>
    </source>
</evidence>
<name>A0ABR3SCE1_9PEZI</name>
<comment type="caution">
    <text evidence="1">The sequence shown here is derived from an EMBL/GenBank/DDBJ whole genome shotgun (WGS) entry which is preliminary data.</text>
</comment>
<sequence length="77" mass="9080">MPRGIIISDLPGLYDTTLWLESYGVFIAVMLREYQAMHEFKENEAEYAVYAVEALLKREPRSSHPGDNRSWKYERKL</sequence>
<protein>
    <submittedName>
        <fullName evidence="1">Uncharacterized protein</fullName>
    </submittedName>
</protein>
<gene>
    <name evidence="1" type="ORF">SLS56_011154</name>
</gene>
<reference evidence="1 2" key="1">
    <citation type="submission" date="2024-02" db="EMBL/GenBank/DDBJ databases">
        <title>De novo assembly and annotation of 12 fungi associated with fruit tree decline syndrome in Ontario, Canada.</title>
        <authorList>
            <person name="Sulman M."/>
            <person name="Ellouze W."/>
            <person name="Ilyukhin E."/>
        </authorList>
    </citation>
    <scope>NUCLEOTIDE SEQUENCE [LARGE SCALE GENOMIC DNA]</scope>
    <source>
        <strain evidence="1 2">M1-105</strain>
    </source>
</reference>
<proteinExistence type="predicted"/>
<keyword evidence="2" id="KW-1185">Reference proteome</keyword>
<feature type="non-terminal residue" evidence="1">
    <location>
        <position position="77"/>
    </location>
</feature>
<accession>A0ABR3SCE1</accession>
<dbReference type="EMBL" id="JAJVDC020000243">
    <property type="protein sequence ID" value="KAL1617081.1"/>
    <property type="molecule type" value="Genomic_DNA"/>
</dbReference>
<dbReference type="Proteomes" id="UP001521116">
    <property type="component" value="Unassembled WGS sequence"/>
</dbReference>
<organism evidence="1 2">
    <name type="scientific">Neofusicoccum ribis</name>
    <dbReference type="NCBI Taxonomy" id="45134"/>
    <lineage>
        <taxon>Eukaryota</taxon>
        <taxon>Fungi</taxon>
        <taxon>Dikarya</taxon>
        <taxon>Ascomycota</taxon>
        <taxon>Pezizomycotina</taxon>
        <taxon>Dothideomycetes</taxon>
        <taxon>Dothideomycetes incertae sedis</taxon>
        <taxon>Botryosphaeriales</taxon>
        <taxon>Botryosphaeriaceae</taxon>
        <taxon>Neofusicoccum</taxon>
    </lineage>
</organism>
<evidence type="ECO:0000313" key="2">
    <source>
        <dbReference type="Proteomes" id="UP001521116"/>
    </source>
</evidence>